<dbReference type="Pfam" id="PF03483">
    <property type="entry name" value="B3_4"/>
    <property type="match status" value="1"/>
</dbReference>
<evidence type="ECO:0000313" key="15">
    <source>
        <dbReference type="Proteomes" id="UP000178999"/>
    </source>
</evidence>
<dbReference type="SUPFAM" id="SSF55681">
    <property type="entry name" value="Class II aaRS and biotin synthetases"/>
    <property type="match status" value="1"/>
</dbReference>
<name>A0A1F8CTJ0_9BACT</name>
<dbReference type="GO" id="GO:0004826">
    <property type="term" value="F:phenylalanine-tRNA ligase activity"/>
    <property type="evidence" value="ECO:0007669"/>
    <property type="project" value="UniProtKB-UniRule"/>
</dbReference>
<dbReference type="PANTHER" id="PTHR10947">
    <property type="entry name" value="PHENYLALANYL-TRNA SYNTHETASE BETA CHAIN AND LEUCINE-RICH REPEAT-CONTAINING PROTEIN 47"/>
    <property type="match status" value="1"/>
</dbReference>
<keyword evidence="8 11" id="KW-0648">Protein biosynthesis</keyword>
<dbReference type="GO" id="GO:0005524">
    <property type="term" value="F:ATP binding"/>
    <property type="evidence" value="ECO:0007669"/>
    <property type="project" value="UniProtKB-UniRule"/>
</dbReference>
<dbReference type="Gene3D" id="3.30.70.380">
    <property type="entry name" value="Ferrodoxin-fold anticodon-binding domain"/>
    <property type="match status" value="1"/>
</dbReference>
<dbReference type="SMART" id="SM00873">
    <property type="entry name" value="B3_4"/>
    <property type="match status" value="1"/>
</dbReference>
<organism evidence="14 15">
    <name type="scientific">Candidatus Woesebacteria bacterium RIFOXYB1_FULL_38_16</name>
    <dbReference type="NCBI Taxonomy" id="1802538"/>
    <lineage>
        <taxon>Bacteria</taxon>
        <taxon>Candidatus Woeseibacteriota</taxon>
    </lineage>
</organism>
<dbReference type="GO" id="GO:0000287">
    <property type="term" value="F:magnesium ion binding"/>
    <property type="evidence" value="ECO:0007669"/>
    <property type="project" value="UniProtKB-UniRule"/>
</dbReference>
<dbReference type="Gene3D" id="3.30.930.10">
    <property type="entry name" value="Bira Bifunctional Protein, Domain 2"/>
    <property type="match status" value="1"/>
</dbReference>
<dbReference type="Pfam" id="PF03484">
    <property type="entry name" value="B5"/>
    <property type="match status" value="1"/>
</dbReference>
<dbReference type="Gene3D" id="3.50.40.10">
    <property type="entry name" value="Phenylalanyl-trna Synthetase, Chain B, domain 3"/>
    <property type="match status" value="1"/>
</dbReference>
<feature type="domain" description="FDX-ACB" evidence="12">
    <location>
        <begin position="564"/>
        <end position="648"/>
    </location>
</feature>
<dbReference type="PROSITE" id="PS51483">
    <property type="entry name" value="B5"/>
    <property type="match status" value="1"/>
</dbReference>
<comment type="caution">
    <text evidence="14">The sequence shown here is derived from an EMBL/GenBank/DDBJ whole genome shotgun (WGS) entry which is preliminary data.</text>
</comment>
<keyword evidence="9 11" id="KW-0030">Aminoacyl-tRNA synthetase</keyword>
<sequence length="649" mass="73710">MNILIPHSWLRDFLKTKASVRQIADCLSLAGPSVERVHKVGKDSVYDIEVTSNRVDLMSVYGIAREAAAILPQFGYKAKLIKPNLKKLKVKTKLDFKIQNDPSLCFRILAVKLSDIKLAKSPQWMQDRLTKVGIRPLGNAIDITNYVMWETGHPVHAFDFDRLTTKTIHVREAKKNEKLTTLDNKTYTLHGGEVVFDNGQGEIIDLPGIMGTANSVITKDTRNVLLWIESVDPKKIRQASMTHGIRTQAAVLNEKSVDPELGFVAILRAIELFLEITTGKIASELVDIYPKKSSAKKIHTDIKFIETKLGISLKKEEVKKILERLDLTTTWQGNKFLVRIPSFRANDIKLPEDIVEEVARIYGYFKLPSKLMATALPDHNNDRFDFEKRVKEMAVRHGGYEVYTLSFAERKDVSKGAIEIKNPLGEDTRFMRTSLRPSLASAIDANVNEKESFWLFEMANVYLPVSTNSLPNEKMMFAGIMKNFDYREAKGIVESILESLNIEYQFKLGLAKGFVGNSLLEIRVKNKLLGTMGLLNNDKGVYFEFSMEELEKCAVQVSSYSLENKYPAQIEDLTFVLPEKTLSGSVFEKVIKIDNRISRTELVSVHENAHTYRVWYQDPKKTLTDNEVKNLREKIISSLQSEFGVEFKG</sequence>
<dbReference type="STRING" id="1802538.A2382_04515"/>
<dbReference type="InterPro" id="IPR009061">
    <property type="entry name" value="DNA-bd_dom_put_sf"/>
</dbReference>
<dbReference type="SUPFAM" id="SSF56037">
    <property type="entry name" value="PheT/TilS domain"/>
    <property type="match status" value="1"/>
</dbReference>
<dbReference type="InterPro" id="IPR020825">
    <property type="entry name" value="Phe-tRNA_synthase-like_B3/B4"/>
</dbReference>
<evidence type="ECO:0000259" key="13">
    <source>
        <dbReference type="PROSITE" id="PS51483"/>
    </source>
</evidence>
<comment type="catalytic activity">
    <reaction evidence="10 11">
        <text>tRNA(Phe) + L-phenylalanine + ATP = L-phenylalanyl-tRNA(Phe) + AMP + diphosphate + H(+)</text>
        <dbReference type="Rhea" id="RHEA:19413"/>
        <dbReference type="Rhea" id="RHEA-COMP:9668"/>
        <dbReference type="Rhea" id="RHEA-COMP:9699"/>
        <dbReference type="ChEBI" id="CHEBI:15378"/>
        <dbReference type="ChEBI" id="CHEBI:30616"/>
        <dbReference type="ChEBI" id="CHEBI:33019"/>
        <dbReference type="ChEBI" id="CHEBI:58095"/>
        <dbReference type="ChEBI" id="CHEBI:78442"/>
        <dbReference type="ChEBI" id="CHEBI:78531"/>
        <dbReference type="ChEBI" id="CHEBI:456215"/>
        <dbReference type="EC" id="6.1.1.20"/>
    </reaction>
</comment>
<dbReference type="AlphaFoldDB" id="A0A1F8CTJ0"/>
<evidence type="ECO:0000259" key="12">
    <source>
        <dbReference type="PROSITE" id="PS51447"/>
    </source>
</evidence>
<dbReference type="InterPro" id="IPR045060">
    <property type="entry name" value="Phe-tRNA-ligase_IIc_bsu"/>
</dbReference>
<reference evidence="14 15" key="1">
    <citation type="journal article" date="2016" name="Nat. Commun.">
        <title>Thousands of microbial genomes shed light on interconnected biogeochemical processes in an aquifer system.</title>
        <authorList>
            <person name="Anantharaman K."/>
            <person name="Brown C.T."/>
            <person name="Hug L.A."/>
            <person name="Sharon I."/>
            <person name="Castelle C.J."/>
            <person name="Probst A.J."/>
            <person name="Thomas B.C."/>
            <person name="Singh A."/>
            <person name="Wilkins M.J."/>
            <person name="Karaoz U."/>
            <person name="Brodie E.L."/>
            <person name="Williams K.H."/>
            <person name="Hubbard S.S."/>
            <person name="Banfield J.F."/>
        </authorList>
    </citation>
    <scope>NUCLEOTIDE SEQUENCE [LARGE SCALE GENOMIC DNA]</scope>
</reference>
<dbReference type="InterPro" id="IPR045864">
    <property type="entry name" value="aa-tRNA-synth_II/BPL/LPL"/>
</dbReference>
<dbReference type="PANTHER" id="PTHR10947:SF0">
    <property type="entry name" value="PHENYLALANINE--TRNA LIGASE BETA SUBUNIT"/>
    <property type="match status" value="1"/>
</dbReference>
<dbReference type="InterPro" id="IPR005146">
    <property type="entry name" value="B3/B4_tRNA-bd"/>
</dbReference>
<comment type="subunit">
    <text evidence="2 11">Tetramer of two alpha and two beta subunits.</text>
</comment>
<feature type="domain" description="B5" evidence="13">
    <location>
        <begin position="293"/>
        <end position="369"/>
    </location>
</feature>
<dbReference type="Gene3D" id="3.30.56.10">
    <property type="match status" value="2"/>
</dbReference>
<dbReference type="SMART" id="SM00874">
    <property type="entry name" value="B5"/>
    <property type="match status" value="1"/>
</dbReference>
<dbReference type="GO" id="GO:0009328">
    <property type="term" value="C:phenylalanine-tRNA ligase complex"/>
    <property type="evidence" value="ECO:0007669"/>
    <property type="project" value="TreeGrafter"/>
</dbReference>
<dbReference type="HAMAP" id="MF_00283">
    <property type="entry name" value="Phe_tRNA_synth_beta1"/>
    <property type="match status" value="1"/>
</dbReference>
<keyword evidence="3 11" id="KW-0436">Ligase</keyword>
<feature type="binding site" evidence="11">
    <location>
        <position position="353"/>
    </location>
    <ligand>
        <name>Mg(2+)</name>
        <dbReference type="ChEBI" id="CHEBI:18420"/>
        <note>shared with alpha subunit</note>
    </ligand>
</feature>
<feature type="binding site" evidence="11">
    <location>
        <position position="356"/>
    </location>
    <ligand>
        <name>Mg(2+)</name>
        <dbReference type="ChEBI" id="CHEBI:18420"/>
        <note>shared with alpha subunit</note>
    </ligand>
</feature>
<dbReference type="InterPro" id="IPR036690">
    <property type="entry name" value="Fdx_antiC-bd_sf"/>
</dbReference>
<evidence type="ECO:0000256" key="5">
    <source>
        <dbReference type="ARBA" id="ARBA00022741"/>
    </source>
</evidence>
<accession>A0A1F8CTJ0</accession>
<feature type="binding site" evidence="11">
    <location>
        <position position="357"/>
    </location>
    <ligand>
        <name>Mg(2+)</name>
        <dbReference type="ChEBI" id="CHEBI:18420"/>
        <note>shared with alpha subunit</note>
    </ligand>
</feature>
<dbReference type="SUPFAM" id="SSF54991">
    <property type="entry name" value="Anticodon-binding domain of PheRS"/>
    <property type="match status" value="1"/>
</dbReference>
<dbReference type="Proteomes" id="UP000178999">
    <property type="component" value="Unassembled WGS sequence"/>
</dbReference>
<evidence type="ECO:0000256" key="10">
    <source>
        <dbReference type="ARBA" id="ARBA00049255"/>
    </source>
</evidence>
<evidence type="ECO:0000256" key="3">
    <source>
        <dbReference type="ARBA" id="ARBA00022598"/>
    </source>
</evidence>
<keyword evidence="4 11" id="KW-0479">Metal-binding</keyword>
<proteinExistence type="inferred from homology"/>
<dbReference type="Pfam" id="PF03147">
    <property type="entry name" value="FDX-ACB"/>
    <property type="match status" value="1"/>
</dbReference>
<dbReference type="InterPro" id="IPR004532">
    <property type="entry name" value="Phe-tRNA-ligase_IIc_bsu_bact"/>
</dbReference>
<dbReference type="GO" id="GO:0003723">
    <property type="term" value="F:RNA binding"/>
    <property type="evidence" value="ECO:0007669"/>
    <property type="project" value="InterPro"/>
</dbReference>
<evidence type="ECO:0000256" key="8">
    <source>
        <dbReference type="ARBA" id="ARBA00022917"/>
    </source>
</evidence>
<evidence type="ECO:0000256" key="7">
    <source>
        <dbReference type="ARBA" id="ARBA00022842"/>
    </source>
</evidence>
<dbReference type="SMART" id="SM00896">
    <property type="entry name" value="FDX-ACB"/>
    <property type="match status" value="1"/>
</dbReference>
<evidence type="ECO:0000256" key="6">
    <source>
        <dbReference type="ARBA" id="ARBA00022840"/>
    </source>
</evidence>
<gene>
    <name evidence="11" type="primary">pheT</name>
    <name evidence="14" type="ORF">A2382_04515</name>
</gene>
<dbReference type="EC" id="6.1.1.20" evidence="11"/>
<dbReference type="SUPFAM" id="SSF46955">
    <property type="entry name" value="Putative DNA-binding domain"/>
    <property type="match status" value="2"/>
</dbReference>
<evidence type="ECO:0000256" key="9">
    <source>
        <dbReference type="ARBA" id="ARBA00023146"/>
    </source>
</evidence>
<protein>
    <recommendedName>
        <fullName evidence="11">Phenylalanine--tRNA ligase beta subunit</fullName>
        <ecNumber evidence="11">6.1.1.20</ecNumber>
    </recommendedName>
    <alternativeName>
        <fullName evidence="11">Phenylalanyl-tRNA synthetase beta subunit</fullName>
        <shortName evidence="11">PheRS</shortName>
    </alternativeName>
</protein>
<dbReference type="Pfam" id="PF17759">
    <property type="entry name" value="tRNA_synthFbeta"/>
    <property type="match status" value="1"/>
</dbReference>
<keyword evidence="6 11" id="KW-0067">ATP-binding</keyword>
<keyword evidence="11" id="KW-0963">Cytoplasm</keyword>
<comment type="similarity">
    <text evidence="1 11">Belongs to the phenylalanyl-tRNA synthetase beta subunit family. Type 1 subfamily.</text>
</comment>
<dbReference type="PROSITE" id="PS51447">
    <property type="entry name" value="FDX_ACB"/>
    <property type="match status" value="1"/>
</dbReference>
<dbReference type="GO" id="GO:0006432">
    <property type="term" value="P:phenylalanyl-tRNA aminoacylation"/>
    <property type="evidence" value="ECO:0007669"/>
    <property type="project" value="UniProtKB-UniRule"/>
</dbReference>
<dbReference type="InterPro" id="IPR041616">
    <property type="entry name" value="PheRS_beta_core"/>
</dbReference>
<dbReference type="EMBL" id="MGHY01000010">
    <property type="protein sequence ID" value="OGM79602.1"/>
    <property type="molecule type" value="Genomic_DNA"/>
</dbReference>
<comment type="subcellular location">
    <subcellularLocation>
        <location evidence="11">Cytoplasm</location>
    </subcellularLocation>
</comment>
<evidence type="ECO:0000256" key="2">
    <source>
        <dbReference type="ARBA" id="ARBA00011209"/>
    </source>
</evidence>
<evidence type="ECO:0000256" key="11">
    <source>
        <dbReference type="HAMAP-Rule" id="MF_00283"/>
    </source>
</evidence>
<evidence type="ECO:0000256" key="1">
    <source>
        <dbReference type="ARBA" id="ARBA00008653"/>
    </source>
</evidence>
<keyword evidence="5 11" id="KW-0547">Nucleotide-binding</keyword>
<keyword evidence="7 11" id="KW-0460">Magnesium</keyword>
<evidence type="ECO:0000256" key="4">
    <source>
        <dbReference type="ARBA" id="ARBA00022723"/>
    </source>
</evidence>
<comment type="cofactor">
    <cofactor evidence="11">
        <name>Mg(2+)</name>
        <dbReference type="ChEBI" id="CHEBI:18420"/>
    </cofactor>
    <text evidence="11">Binds 2 magnesium ions per tetramer.</text>
</comment>
<dbReference type="InterPro" id="IPR005147">
    <property type="entry name" value="tRNA_synthase_B5-dom"/>
</dbReference>
<evidence type="ECO:0000313" key="14">
    <source>
        <dbReference type="EMBL" id="OGM79602.1"/>
    </source>
</evidence>
<dbReference type="NCBIfam" id="TIGR00472">
    <property type="entry name" value="pheT_bact"/>
    <property type="match status" value="1"/>
</dbReference>
<feature type="binding site" evidence="11">
    <location>
        <position position="347"/>
    </location>
    <ligand>
        <name>Mg(2+)</name>
        <dbReference type="ChEBI" id="CHEBI:18420"/>
        <note>shared with alpha subunit</note>
    </ligand>
</feature>
<dbReference type="InterPro" id="IPR005121">
    <property type="entry name" value="Fdx_antiC-bd"/>
</dbReference>